<gene>
    <name evidence="1" type="ORF">Rhe02_55360</name>
</gene>
<organism evidence="1 2">
    <name type="scientific">Rhizocola hellebori</name>
    <dbReference type="NCBI Taxonomy" id="1392758"/>
    <lineage>
        <taxon>Bacteria</taxon>
        <taxon>Bacillati</taxon>
        <taxon>Actinomycetota</taxon>
        <taxon>Actinomycetes</taxon>
        <taxon>Micromonosporales</taxon>
        <taxon>Micromonosporaceae</taxon>
        <taxon>Rhizocola</taxon>
    </lineage>
</organism>
<evidence type="ECO:0000313" key="2">
    <source>
        <dbReference type="Proteomes" id="UP000612899"/>
    </source>
</evidence>
<protein>
    <submittedName>
        <fullName evidence="1">Uncharacterized protein</fullName>
    </submittedName>
</protein>
<comment type="caution">
    <text evidence="1">The sequence shown here is derived from an EMBL/GenBank/DDBJ whole genome shotgun (WGS) entry which is preliminary data.</text>
</comment>
<keyword evidence="2" id="KW-1185">Reference proteome</keyword>
<name>A0A8J3QAZ9_9ACTN</name>
<reference evidence="1" key="1">
    <citation type="submission" date="2021-01" db="EMBL/GenBank/DDBJ databases">
        <title>Whole genome shotgun sequence of Rhizocola hellebori NBRC 109834.</title>
        <authorList>
            <person name="Komaki H."/>
            <person name="Tamura T."/>
        </authorList>
    </citation>
    <scope>NUCLEOTIDE SEQUENCE</scope>
    <source>
        <strain evidence="1">NBRC 109834</strain>
    </source>
</reference>
<evidence type="ECO:0000313" key="1">
    <source>
        <dbReference type="EMBL" id="GIH07469.1"/>
    </source>
</evidence>
<sequence length="82" mass="9002">MSSAPMSSVKVSAADRWLSVVDAAEYFGGGVMRVYRRIWAGQLVVSNVAMEGSKPNYRVSLKSIDKYFSDRQLTAPSRGLAK</sequence>
<dbReference type="EMBL" id="BONY01000037">
    <property type="protein sequence ID" value="GIH07469.1"/>
    <property type="molecule type" value="Genomic_DNA"/>
</dbReference>
<accession>A0A8J3QAZ9</accession>
<dbReference type="Proteomes" id="UP000612899">
    <property type="component" value="Unassembled WGS sequence"/>
</dbReference>
<proteinExistence type="predicted"/>
<dbReference type="AlphaFoldDB" id="A0A8J3QAZ9"/>